<keyword evidence="1" id="KW-1133">Transmembrane helix</keyword>
<protein>
    <submittedName>
        <fullName evidence="2">Uncharacterized protein</fullName>
    </submittedName>
</protein>
<feature type="transmembrane region" description="Helical" evidence="1">
    <location>
        <begin position="32"/>
        <end position="47"/>
    </location>
</feature>
<accession>A0A1W6KFB7</accession>
<dbReference type="EMBL" id="CP020932">
    <property type="protein sequence ID" value="ARM86118.1"/>
    <property type="molecule type" value="Genomic_DNA"/>
</dbReference>
<sequence length="57" mass="6314">MDKRTPFVIAFFSGLVATWIIATTGFEHGTSYAFLGLSIVTLLLGLFERRSDSSEDQ</sequence>
<keyword evidence="1" id="KW-0472">Membrane</keyword>
<evidence type="ECO:0000313" key="3">
    <source>
        <dbReference type="Proteomes" id="UP000193100"/>
    </source>
</evidence>
<proteinExistence type="predicted"/>
<feature type="transmembrane region" description="Helical" evidence="1">
    <location>
        <begin position="7"/>
        <end position="26"/>
    </location>
</feature>
<name>A0A1W6KFB7_9GAMM</name>
<dbReference type="Proteomes" id="UP000193100">
    <property type="component" value="Plasmid pSMR5"/>
</dbReference>
<keyword evidence="1" id="KW-0812">Transmembrane</keyword>
<geneLocation type="plasmid" evidence="3">
    <name>psmr5</name>
</geneLocation>
<evidence type="ECO:0000256" key="1">
    <source>
        <dbReference type="SAM" id="Phobius"/>
    </source>
</evidence>
<keyword evidence="2" id="KW-0614">Plasmid</keyword>
<organism evidence="2 3">
    <name type="scientific">Marinobacter salarius</name>
    <dbReference type="NCBI Taxonomy" id="1420917"/>
    <lineage>
        <taxon>Bacteria</taxon>
        <taxon>Pseudomonadati</taxon>
        <taxon>Pseudomonadota</taxon>
        <taxon>Gammaproteobacteria</taxon>
        <taxon>Pseudomonadales</taxon>
        <taxon>Marinobacteraceae</taxon>
        <taxon>Marinobacter</taxon>
    </lineage>
</organism>
<gene>
    <name evidence="2" type="ORF">MARSALSMR5_04098</name>
</gene>
<dbReference type="AlphaFoldDB" id="A0A1W6KFB7"/>
<evidence type="ECO:0000313" key="2">
    <source>
        <dbReference type="EMBL" id="ARM86118.1"/>
    </source>
</evidence>
<reference evidence="2 3" key="1">
    <citation type="submission" date="2017-04" db="EMBL/GenBank/DDBJ databases">
        <title>Genome Sequence of Marinobacter salarius strain SMR5 Isolated from a culture of the Diatom Skeletonema marinoi.</title>
        <authorList>
            <person name="Topel M."/>
            <person name="Pinder M.I.M."/>
            <person name="Johansson O.N."/>
            <person name="Kourtchenko O."/>
            <person name="Godhe A."/>
            <person name="Clarke A.K."/>
        </authorList>
    </citation>
    <scope>NUCLEOTIDE SEQUENCE [LARGE SCALE GENOMIC DNA]</scope>
    <source>
        <strain evidence="2 3">SMR5</strain>
        <plasmid evidence="3">Plasmid psmr5</plasmid>
    </source>
</reference>